<dbReference type="HOGENOM" id="CLU_574762_0_0_6"/>
<evidence type="ECO:0000256" key="4">
    <source>
        <dbReference type="ARBA" id="ARBA00023014"/>
    </source>
</evidence>
<dbReference type="GO" id="GO:0008610">
    <property type="term" value="P:lipid biosynthetic process"/>
    <property type="evidence" value="ECO:0007669"/>
    <property type="project" value="UniProtKB-ARBA"/>
</dbReference>
<dbReference type="Pfam" id="PF00355">
    <property type="entry name" value="Rieske"/>
    <property type="match status" value="1"/>
</dbReference>
<name>Q21GN5_SACD2</name>
<evidence type="ECO:0000256" key="5">
    <source>
        <dbReference type="SAM" id="Phobius"/>
    </source>
</evidence>
<dbReference type="CDD" id="cd03528">
    <property type="entry name" value="Rieske_RO_ferredoxin"/>
    <property type="match status" value="1"/>
</dbReference>
<evidence type="ECO:0000256" key="1">
    <source>
        <dbReference type="ARBA" id="ARBA00022714"/>
    </source>
</evidence>
<dbReference type="AlphaFoldDB" id="Q21GN5"/>
<dbReference type="InterPro" id="IPR036922">
    <property type="entry name" value="Rieske_2Fe-2S_sf"/>
</dbReference>
<feature type="transmembrane region" description="Helical" evidence="5">
    <location>
        <begin position="59"/>
        <end position="75"/>
    </location>
</feature>
<dbReference type="PANTHER" id="PTHR19353:SF19">
    <property type="entry name" value="DELTA(5) FATTY ACID DESATURASE C-RELATED"/>
    <property type="match status" value="1"/>
</dbReference>
<dbReference type="SUPFAM" id="SSF50022">
    <property type="entry name" value="ISP domain"/>
    <property type="match status" value="1"/>
</dbReference>
<accession>Q21GN5</accession>
<proteinExistence type="predicted"/>
<organism evidence="7 8">
    <name type="scientific">Saccharophagus degradans (strain 2-40 / ATCC 43961 / DSM 17024)</name>
    <dbReference type="NCBI Taxonomy" id="203122"/>
    <lineage>
        <taxon>Bacteria</taxon>
        <taxon>Pseudomonadati</taxon>
        <taxon>Pseudomonadota</taxon>
        <taxon>Gammaproteobacteria</taxon>
        <taxon>Cellvibrionales</taxon>
        <taxon>Cellvibrionaceae</taxon>
        <taxon>Saccharophagus</taxon>
    </lineage>
</organism>
<reference evidence="7 8" key="1">
    <citation type="journal article" date="2008" name="PLoS Genet.">
        <title>Complete genome sequence of the complex carbohydrate-degrading marine bacterium, Saccharophagus degradans strain 2-40 T.</title>
        <authorList>
            <person name="Weiner R.M."/>
            <person name="Taylor L.E.II."/>
            <person name="Henrissat B."/>
            <person name="Hauser L."/>
            <person name="Land M."/>
            <person name="Coutinho P.M."/>
            <person name="Rancurel C."/>
            <person name="Saunders E.H."/>
            <person name="Longmire A.G."/>
            <person name="Zhang H."/>
            <person name="Bayer E.A."/>
            <person name="Gilbert H.J."/>
            <person name="Larimer F."/>
            <person name="Zhulin I.B."/>
            <person name="Ekborg N.A."/>
            <person name="Lamed R."/>
            <person name="Richardson P.M."/>
            <person name="Borovok I."/>
            <person name="Hutcheson S."/>
        </authorList>
    </citation>
    <scope>NUCLEOTIDE SEQUENCE [LARGE SCALE GENOMIC DNA]</scope>
    <source>
        <strain evidence="8">2-40 / ATCC 43961 / DSM 17024</strain>
    </source>
</reference>
<evidence type="ECO:0000256" key="3">
    <source>
        <dbReference type="ARBA" id="ARBA00023004"/>
    </source>
</evidence>
<dbReference type="InterPro" id="IPR017941">
    <property type="entry name" value="Rieske_2Fe-2S"/>
</dbReference>
<keyword evidence="4" id="KW-0411">Iron-sulfur</keyword>
<dbReference type="GO" id="GO:0051537">
    <property type="term" value="F:2 iron, 2 sulfur cluster binding"/>
    <property type="evidence" value="ECO:0007669"/>
    <property type="project" value="UniProtKB-KW"/>
</dbReference>
<feature type="domain" description="Rieske" evidence="6">
    <location>
        <begin position="374"/>
        <end position="470"/>
    </location>
</feature>
<protein>
    <submittedName>
        <fullName evidence="7">Rieske (2Fe-2S) region</fullName>
    </submittedName>
</protein>
<dbReference type="CDD" id="cd03511">
    <property type="entry name" value="Rhizopine-oxygenase-like"/>
    <property type="match status" value="1"/>
</dbReference>
<keyword evidence="3" id="KW-0408">Iron</keyword>
<dbReference type="Gene3D" id="2.102.10.10">
    <property type="entry name" value="Rieske [2Fe-2S] iron-sulphur domain"/>
    <property type="match status" value="1"/>
</dbReference>
<keyword evidence="1" id="KW-0001">2Fe-2S</keyword>
<sequence length="475" mass="54918">MINPSEYIIEEQWFNAELPRQEFRQFMQRNNYRGLLDTALWFTCLALSGYLAYTLLGTYWAIPAFFVYGVFYCACDARWHESSHGTVFHTAWLNTALCFIATAMQQRDIIFTHWSHVRHHSYTLINDIDPEITVTRPPTFWEHFLNFWSLGEAKYYIPILFQHAFGIVSKDAKKFVPKEEYTKMFWWARASLLVNLIPIALCFYLHSVVPILFFGLPKIYGNLIQRAFILAQHAGLDDDTWDHRRNSRTIKVNPLLGFLYMNMQYHTEHHMNPLMPFHQLPKFSKRIADQMPKPYNGLIAVYKEMLPALRKQAKDPTYFVERELPTAKQERKVKRIKPLEPDAVMVPMAAKKQTSGQTDVIASDSPLAENIQWHKAIVAHELGENDAVKVCINGNHYAIYQLQHGSYHATDGICSHEHAFLADGLVDDGKVLCPKHNSKFCIKTGKAMNRPAKQPINVYPIKKEGDDLLIGLSIQ</sequence>
<keyword evidence="5" id="KW-0472">Membrane</keyword>
<evidence type="ECO:0000313" key="7">
    <source>
        <dbReference type="EMBL" id="ABD82144.1"/>
    </source>
</evidence>
<dbReference type="InterPro" id="IPR039393">
    <property type="entry name" value="Rhizopine-oxygenase-like"/>
</dbReference>
<dbReference type="Pfam" id="PF00487">
    <property type="entry name" value="FA_desaturase"/>
    <property type="match status" value="1"/>
</dbReference>
<keyword evidence="5" id="KW-1133">Transmembrane helix</keyword>
<gene>
    <name evidence="7" type="ordered locus">Sde_2887</name>
</gene>
<dbReference type="RefSeq" id="WP_011469360.1">
    <property type="nucleotide sequence ID" value="NC_007912.1"/>
</dbReference>
<dbReference type="KEGG" id="sde:Sde_2887"/>
<dbReference type="Proteomes" id="UP000001947">
    <property type="component" value="Chromosome"/>
</dbReference>
<keyword evidence="8" id="KW-1185">Reference proteome</keyword>
<dbReference type="STRING" id="203122.Sde_2887"/>
<dbReference type="GO" id="GO:0016020">
    <property type="term" value="C:membrane"/>
    <property type="evidence" value="ECO:0007669"/>
    <property type="project" value="TreeGrafter"/>
</dbReference>
<dbReference type="InterPro" id="IPR012171">
    <property type="entry name" value="Fatty_acid_desaturase"/>
</dbReference>
<dbReference type="GeneID" id="98614532"/>
<dbReference type="PROSITE" id="PS51296">
    <property type="entry name" value="RIESKE"/>
    <property type="match status" value="1"/>
</dbReference>
<dbReference type="EMBL" id="CP000282">
    <property type="protein sequence ID" value="ABD82144.1"/>
    <property type="molecule type" value="Genomic_DNA"/>
</dbReference>
<keyword evidence="5" id="KW-0812">Transmembrane</keyword>
<evidence type="ECO:0000256" key="2">
    <source>
        <dbReference type="ARBA" id="ARBA00022723"/>
    </source>
</evidence>
<dbReference type="OrthoDB" id="9800167at2"/>
<evidence type="ECO:0000259" key="6">
    <source>
        <dbReference type="PROSITE" id="PS51296"/>
    </source>
</evidence>
<dbReference type="eggNOG" id="COG3239">
    <property type="taxonomic scope" value="Bacteria"/>
</dbReference>
<dbReference type="InterPro" id="IPR005804">
    <property type="entry name" value="FA_desaturase_dom"/>
</dbReference>
<dbReference type="eggNOG" id="COG2146">
    <property type="taxonomic scope" value="Bacteria"/>
</dbReference>
<keyword evidence="2" id="KW-0479">Metal-binding</keyword>
<dbReference type="GO" id="GO:0016717">
    <property type="term" value="F:oxidoreductase activity, acting on paired donors, with oxidation of a pair of donors resulting in the reduction of molecular oxygen to two molecules of water"/>
    <property type="evidence" value="ECO:0007669"/>
    <property type="project" value="TreeGrafter"/>
</dbReference>
<feature type="transmembrane region" description="Helical" evidence="5">
    <location>
        <begin position="192"/>
        <end position="216"/>
    </location>
</feature>
<dbReference type="PANTHER" id="PTHR19353">
    <property type="entry name" value="FATTY ACID DESATURASE 2"/>
    <property type="match status" value="1"/>
</dbReference>
<evidence type="ECO:0000313" key="8">
    <source>
        <dbReference type="Proteomes" id="UP000001947"/>
    </source>
</evidence>
<dbReference type="GO" id="GO:0046872">
    <property type="term" value="F:metal ion binding"/>
    <property type="evidence" value="ECO:0007669"/>
    <property type="project" value="UniProtKB-KW"/>
</dbReference>